<evidence type="ECO:0000313" key="1">
    <source>
        <dbReference type="EMBL" id="CCF34873.1"/>
    </source>
</evidence>
<evidence type="ECO:0000313" key="2">
    <source>
        <dbReference type="Proteomes" id="UP000007174"/>
    </source>
</evidence>
<accession>H1V3S1</accession>
<organism evidence="1 2">
    <name type="scientific">Colletotrichum higginsianum (strain IMI 349063)</name>
    <name type="common">Crucifer anthracnose fungus</name>
    <dbReference type="NCBI Taxonomy" id="759273"/>
    <lineage>
        <taxon>Eukaryota</taxon>
        <taxon>Fungi</taxon>
        <taxon>Dikarya</taxon>
        <taxon>Ascomycota</taxon>
        <taxon>Pezizomycotina</taxon>
        <taxon>Sordariomycetes</taxon>
        <taxon>Hypocreomycetidae</taxon>
        <taxon>Glomerellales</taxon>
        <taxon>Glomerellaceae</taxon>
        <taxon>Colletotrichum</taxon>
        <taxon>Colletotrichum destructivum species complex</taxon>
    </lineage>
</organism>
<dbReference type="EMBL" id="CACQ02001309">
    <property type="protein sequence ID" value="CCF34873.1"/>
    <property type="molecule type" value="Genomic_DNA"/>
</dbReference>
<sequence length="216" mass="23910">MWLGCMGKYASSSHKSSFLPPHGIFPRSNVITLPSTLARPAYSSLRNKTKSPPKPSGTTTGVWDWRNEGMGGNVLRLPHQSFPPWGIVPTSRCLECPITGRGCLAMMRMPCVTGHFGTVLRVLEDTKYFMAASKWLHGRAPFISSPGRICTSSPAGADSTNRLLCFRAASILRHHIYRVGYVSTVGWRGRALDMHMLLRCGPAQYVTSFPRQKTQD</sequence>
<gene>
    <name evidence="1" type="ORF">CH063_06780</name>
</gene>
<dbReference type="AlphaFoldDB" id="H1V3S1"/>
<protein>
    <submittedName>
        <fullName evidence="1">Uncharacterized protein</fullName>
    </submittedName>
</protein>
<proteinExistence type="predicted"/>
<dbReference type="HOGENOM" id="CLU_1277544_0_0_1"/>
<name>H1V3S1_COLHI</name>
<dbReference type="Proteomes" id="UP000007174">
    <property type="component" value="Unassembled WGS sequence"/>
</dbReference>
<reference evidence="2" key="1">
    <citation type="journal article" date="2012" name="Nat. Genet.">
        <title>Lifestyle transitions in plant pathogenic Colletotrichum fungi deciphered by genome and transcriptome analyses.</title>
        <authorList>
            <person name="O'Connell R.J."/>
            <person name="Thon M.R."/>
            <person name="Hacquard S."/>
            <person name="Amyotte S.G."/>
            <person name="Kleemann J."/>
            <person name="Torres M.F."/>
            <person name="Damm U."/>
            <person name="Buiate E.A."/>
            <person name="Epstein L."/>
            <person name="Alkan N."/>
            <person name="Altmueller J."/>
            <person name="Alvarado-Balderrama L."/>
            <person name="Bauser C.A."/>
            <person name="Becker C."/>
            <person name="Birren B.W."/>
            <person name="Chen Z."/>
            <person name="Choi J."/>
            <person name="Crouch J.A."/>
            <person name="Duvick J.P."/>
            <person name="Farman M.A."/>
            <person name="Gan P."/>
            <person name="Heiman D."/>
            <person name="Henrissat B."/>
            <person name="Howard R.J."/>
            <person name="Kabbage M."/>
            <person name="Koch C."/>
            <person name="Kracher B."/>
            <person name="Kubo Y."/>
            <person name="Law A.D."/>
            <person name="Lebrun M.-H."/>
            <person name="Lee Y.-H."/>
            <person name="Miyara I."/>
            <person name="Moore N."/>
            <person name="Neumann U."/>
            <person name="Nordstroem K."/>
            <person name="Panaccione D.G."/>
            <person name="Panstruga R."/>
            <person name="Place M."/>
            <person name="Proctor R.H."/>
            <person name="Prusky D."/>
            <person name="Rech G."/>
            <person name="Reinhardt R."/>
            <person name="Rollins J.A."/>
            <person name="Rounsley S."/>
            <person name="Schardl C.L."/>
            <person name="Schwartz D.C."/>
            <person name="Shenoy N."/>
            <person name="Shirasu K."/>
            <person name="Sikhakolli U.R."/>
            <person name="Stueber K."/>
            <person name="Sukno S.A."/>
            <person name="Sweigard J.A."/>
            <person name="Takano Y."/>
            <person name="Takahara H."/>
            <person name="Trail F."/>
            <person name="van der Does H.C."/>
            <person name="Voll L.M."/>
            <person name="Will I."/>
            <person name="Young S."/>
            <person name="Zeng Q."/>
            <person name="Zhang J."/>
            <person name="Zhou S."/>
            <person name="Dickman M.B."/>
            <person name="Schulze-Lefert P."/>
            <person name="Ver Loren van Themaat E."/>
            <person name="Ma L.-J."/>
            <person name="Vaillancourt L.J."/>
        </authorList>
    </citation>
    <scope>NUCLEOTIDE SEQUENCE [LARGE SCALE GENOMIC DNA]</scope>
    <source>
        <strain evidence="2">IMI 349063</strain>
    </source>
</reference>